<dbReference type="Proteomes" id="UP001500449">
    <property type="component" value="Unassembled WGS sequence"/>
</dbReference>
<dbReference type="InterPro" id="IPR016215">
    <property type="entry name" value="NTA_MOA"/>
</dbReference>
<dbReference type="NCBIfam" id="TIGR03860">
    <property type="entry name" value="FMN_nitrolo"/>
    <property type="match status" value="1"/>
</dbReference>
<dbReference type="RefSeq" id="WP_344420487.1">
    <property type="nucleotide sequence ID" value="NZ_BAAAQK010000018.1"/>
</dbReference>
<dbReference type="SUPFAM" id="SSF51679">
    <property type="entry name" value="Bacterial luciferase-like"/>
    <property type="match status" value="1"/>
</dbReference>
<keyword evidence="8" id="KW-1185">Reference proteome</keyword>
<evidence type="ECO:0000256" key="3">
    <source>
        <dbReference type="ARBA" id="ARBA00023002"/>
    </source>
</evidence>
<dbReference type="Gene3D" id="3.20.20.30">
    <property type="entry name" value="Luciferase-like domain"/>
    <property type="match status" value="1"/>
</dbReference>
<gene>
    <name evidence="7" type="ORF">GCM10009836_45280</name>
</gene>
<dbReference type="InterPro" id="IPR011251">
    <property type="entry name" value="Luciferase-like_dom"/>
</dbReference>
<keyword evidence="1" id="KW-0285">Flavoprotein</keyword>
<dbReference type="Pfam" id="PF00296">
    <property type="entry name" value="Bac_luciferase"/>
    <property type="match status" value="1"/>
</dbReference>
<dbReference type="PIRSF" id="PIRSF000337">
    <property type="entry name" value="NTA_MOA"/>
    <property type="match status" value="1"/>
</dbReference>
<keyword evidence="2" id="KW-0288">FMN</keyword>
<evidence type="ECO:0000313" key="8">
    <source>
        <dbReference type="Proteomes" id="UP001500449"/>
    </source>
</evidence>
<reference evidence="7 8" key="1">
    <citation type="journal article" date="2019" name="Int. J. Syst. Evol. Microbiol.">
        <title>The Global Catalogue of Microorganisms (GCM) 10K type strain sequencing project: providing services to taxonomists for standard genome sequencing and annotation.</title>
        <authorList>
            <consortium name="The Broad Institute Genomics Platform"/>
            <consortium name="The Broad Institute Genome Sequencing Center for Infectious Disease"/>
            <person name="Wu L."/>
            <person name="Ma J."/>
        </authorList>
    </citation>
    <scope>NUCLEOTIDE SEQUENCE [LARGE SCALE GENOMIC DNA]</scope>
    <source>
        <strain evidence="7 8">JCM 16009</strain>
    </source>
</reference>
<dbReference type="CDD" id="cd01095">
    <property type="entry name" value="Nitrilotriacetate_monoxgenase"/>
    <property type="match status" value="1"/>
</dbReference>
<protein>
    <submittedName>
        <fullName evidence="7">LLM class flavin-dependent oxidoreductase</fullName>
    </submittedName>
</protein>
<dbReference type="PANTHER" id="PTHR30011:SF16">
    <property type="entry name" value="C2H2 FINGER DOMAIN TRANSCRIPTION FACTOR (EUROFUNG)-RELATED"/>
    <property type="match status" value="1"/>
</dbReference>
<evidence type="ECO:0000313" key="7">
    <source>
        <dbReference type="EMBL" id="GAA1860070.1"/>
    </source>
</evidence>
<comment type="caution">
    <text evidence="7">The sequence shown here is derived from an EMBL/GenBank/DDBJ whole genome shotgun (WGS) entry which is preliminary data.</text>
</comment>
<keyword evidence="4" id="KW-0503">Monooxygenase</keyword>
<comment type="similarity">
    <text evidence="5">Belongs to the NtaA/SnaA/DszA monooxygenase family.</text>
</comment>
<name>A0ABN2NA74_9PSEU</name>
<accession>A0ABN2NA74</accession>
<feature type="domain" description="Luciferase-like" evidence="6">
    <location>
        <begin position="23"/>
        <end position="384"/>
    </location>
</feature>
<evidence type="ECO:0000256" key="1">
    <source>
        <dbReference type="ARBA" id="ARBA00022630"/>
    </source>
</evidence>
<proteinExistence type="inferred from homology"/>
<keyword evidence="3" id="KW-0560">Oxidoreductase</keyword>
<dbReference type="PANTHER" id="PTHR30011">
    <property type="entry name" value="ALKANESULFONATE MONOOXYGENASE-RELATED"/>
    <property type="match status" value="1"/>
</dbReference>
<dbReference type="InterPro" id="IPR036661">
    <property type="entry name" value="Luciferase-like_sf"/>
</dbReference>
<dbReference type="EMBL" id="BAAAQK010000018">
    <property type="protein sequence ID" value="GAA1860070.1"/>
    <property type="molecule type" value="Genomic_DNA"/>
</dbReference>
<evidence type="ECO:0000256" key="2">
    <source>
        <dbReference type="ARBA" id="ARBA00022643"/>
    </source>
</evidence>
<dbReference type="InterPro" id="IPR051260">
    <property type="entry name" value="Diverse_substr_monoxygenases"/>
</dbReference>
<evidence type="ECO:0000256" key="4">
    <source>
        <dbReference type="ARBA" id="ARBA00023033"/>
    </source>
</evidence>
<evidence type="ECO:0000256" key="5">
    <source>
        <dbReference type="ARBA" id="ARBA00033748"/>
    </source>
</evidence>
<sequence>MTQTPSTSQMHLVASLHQYGHHAAAWRHPAATLRNADIDYYVECARIAEDATFDALYLTDEPSLRQNVGHYPHAVFEPITLLSALASVTRHIGLIAPMAATYFEPYNLARQLSSLDHISSGRAAWNMVTVGGDAVASNFGHDRHPDAAERYERAQEVLEAVLALWESWAPDAVVADPAGPTYADEGKIAVVHQSGTHIRLEGRFTAPRSPQGHPVVIQEGAYHPIGRPLAAARAETILVAFDDREAVREYGREMKERAALAGRDPELLKIITGILPVIAESTSHAAELAAELDELSLTEIELKATQDRLDVDLSDLGPTDLVPADRFAGRGGRADVVAGMIARERPTLVQLLNRISAGTHGRKYVIGTAAEIADLMEDWFRSGAVDGFNVMAPVLPSGLRVFTEQVVPLLRARGLFRTGYSGTTLRDHLGLPTP</sequence>
<organism evidence="7 8">
    <name type="scientific">Pseudonocardia ailaonensis</name>
    <dbReference type="NCBI Taxonomy" id="367279"/>
    <lineage>
        <taxon>Bacteria</taxon>
        <taxon>Bacillati</taxon>
        <taxon>Actinomycetota</taxon>
        <taxon>Actinomycetes</taxon>
        <taxon>Pseudonocardiales</taxon>
        <taxon>Pseudonocardiaceae</taxon>
        <taxon>Pseudonocardia</taxon>
    </lineage>
</organism>
<evidence type="ECO:0000259" key="6">
    <source>
        <dbReference type="Pfam" id="PF00296"/>
    </source>
</evidence>